<comment type="subcellular location">
    <subcellularLocation>
        <location evidence="1">Membrane</location>
        <topology evidence="1">Single-pass type II membrane protein</topology>
    </subcellularLocation>
</comment>
<dbReference type="InterPro" id="IPR003378">
    <property type="entry name" value="Fringe-like_glycosylTrfase"/>
</dbReference>
<comment type="similarity">
    <text evidence="3">Belongs to the glycosyltransferase 31 family. Beta3-Gal-T subfamily.</text>
</comment>
<dbReference type="Pfam" id="PF02434">
    <property type="entry name" value="Fringe"/>
    <property type="match status" value="1"/>
</dbReference>
<keyword evidence="11" id="KW-0472">Membrane</keyword>
<dbReference type="GO" id="GO:0000166">
    <property type="term" value="F:nucleotide binding"/>
    <property type="evidence" value="ECO:0007669"/>
    <property type="project" value="UniProtKB-KW"/>
</dbReference>
<proteinExistence type="inferred from homology"/>
<feature type="domain" description="Fringe-like glycosyltransferase" evidence="12">
    <location>
        <begin position="2"/>
        <end position="160"/>
    </location>
</feature>
<evidence type="ECO:0000256" key="6">
    <source>
        <dbReference type="ARBA" id="ARBA00022679"/>
    </source>
</evidence>
<evidence type="ECO:0000256" key="10">
    <source>
        <dbReference type="ARBA" id="ARBA00022989"/>
    </source>
</evidence>
<reference evidence="14" key="1">
    <citation type="submission" date="2022-11" db="UniProtKB">
        <authorList>
            <consortium name="WormBaseParasite"/>
        </authorList>
    </citation>
    <scope>IDENTIFICATION</scope>
</reference>
<dbReference type="Proteomes" id="UP000887566">
    <property type="component" value="Unplaced"/>
</dbReference>
<dbReference type="InterPro" id="IPR026050">
    <property type="entry name" value="C1GALT1/C1GALT1_chp1"/>
</dbReference>
<keyword evidence="7" id="KW-0812">Transmembrane</keyword>
<organism evidence="13 14">
    <name type="scientific">Plectus sambesii</name>
    <dbReference type="NCBI Taxonomy" id="2011161"/>
    <lineage>
        <taxon>Eukaryota</taxon>
        <taxon>Metazoa</taxon>
        <taxon>Ecdysozoa</taxon>
        <taxon>Nematoda</taxon>
        <taxon>Chromadorea</taxon>
        <taxon>Plectida</taxon>
        <taxon>Plectina</taxon>
        <taxon>Plectoidea</taxon>
        <taxon>Plectidae</taxon>
        <taxon>Plectus</taxon>
    </lineage>
</organism>
<keyword evidence="5" id="KW-0328">Glycosyltransferase</keyword>
<keyword evidence="6" id="KW-0808">Transferase</keyword>
<dbReference type="GO" id="GO:0016020">
    <property type="term" value="C:membrane"/>
    <property type="evidence" value="ECO:0007669"/>
    <property type="project" value="UniProtKB-SubCell"/>
</dbReference>
<protein>
    <recommendedName>
        <fullName evidence="4">N-acetylgalactosaminide beta-1,3-galactosyltransferase</fullName>
        <ecNumber evidence="4">2.4.1.122</ecNumber>
    </recommendedName>
</protein>
<dbReference type="PANTHER" id="PTHR23033">
    <property type="entry name" value="BETA1,3-GALACTOSYLTRANSFERASE"/>
    <property type="match status" value="1"/>
</dbReference>
<keyword evidence="9" id="KW-0735">Signal-anchor</keyword>
<keyword evidence="10" id="KW-1133">Transmembrane helix</keyword>
<evidence type="ECO:0000313" key="14">
    <source>
        <dbReference type="WBParaSite" id="PSAMB.scaffold283size59227.g4380.t1"/>
    </source>
</evidence>
<comment type="pathway">
    <text evidence="2">Protein modification; protein glycosylation.</text>
</comment>
<evidence type="ECO:0000313" key="13">
    <source>
        <dbReference type="Proteomes" id="UP000887566"/>
    </source>
</evidence>
<evidence type="ECO:0000256" key="3">
    <source>
        <dbReference type="ARBA" id="ARBA00006462"/>
    </source>
</evidence>
<dbReference type="GO" id="GO:0016263">
    <property type="term" value="F:glycoprotein-N-acetylgalactosamine 3-beta-galactosyltransferase activity"/>
    <property type="evidence" value="ECO:0007669"/>
    <property type="project" value="UniProtKB-EC"/>
</dbReference>
<accession>A0A914VYQ9</accession>
<dbReference type="Gene3D" id="3.90.550.50">
    <property type="match status" value="1"/>
</dbReference>
<evidence type="ECO:0000256" key="1">
    <source>
        <dbReference type="ARBA" id="ARBA00004606"/>
    </source>
</evidence>
<sequence>MTSKRNHKNRAAVVDETWPKRCDKYEFFTDDGNTTFPSADIFYNMTDGHIKLWPKTKVALQYIYDTYLDDFDWFLKADDDTYIVVENLKLMLARLDSSLPHYLGFRLKPYIDDGYNSGGAGYVLSRSALVAFVEKALTNKSACQDGWAEDLQLAYCLKNVGVLPGDTRDSSGRNTFFPYHPNHHMNGIVPNGGHSKFWYYYPMEKGFDAFSEHFISMHHLSPTEMRLIDLLLYRIRVPSA</sequence>
<dbReference type="AlphaFoldDB" id="A0A914VYQ9"/>
<dbReference type="WBParaSite" id="PSAMB.scaffold283size59227.g4380.t1">
    <property type="protein sequence ID" value="PSAMB.scaffold283size59227.g4380.t1"/>
    <property type="gene ID" value="PSAMB.scaffold283size59227.g4380"/>
</dbReference>
<dbReference type="PANTHER" id="PTHR23033:SF12">
    <property type="entry name" value="GLYCOPROTEIN-N-ACETYLGALACTOSAMINE 3-BETA-GALACTOSYLTRANSFERASE 1-RELATED"/>
    <property type="match status" value="1"/>
</dbReference>
<evidence type="ECO:0000256" key="9">
    <source>
        <dbReference type="ARBA" id="ARBA00022968"/>
    </source>
</evidence>
<evidence type="ECO:0000256" key="7">
    <source>
        <dbReference type="ARBA" id="ARBA00022692"/>
    </source>
</evidence>
<evidence type="ECO:0000256" key="5">
    <source>
        <dbReference type="ARBA" id="ARBA00022676"/>
    </source>
</evidence>
<evidence type="ECO:0000256" key="11">
    <source>
        <dbReference type="ARBA" id="ARBA00023136"/>
    </source>
</evidence>
<evidence type="ECO:0000256" key="2">
    <source>
        <dbReference type="ARBA" id="ARBA00004922"/>
    </source>
</evidence>
<keyword evidence="13" id="KW-1185">Reference proteome</keyword>
<evidence type="ECO:0000259" key="12">
    <source>
        <dbReference type="Pfam" id="PF02434"/>
    </source>
</evidence>
<evidence type="ECO:0000256" key="8">
    <source>
        <dbReference type="ARBA" id="ARBA00022741"/>
    </source>
</evidence>
<keyword evidence="8" id="KW-0547">Nucleotide-binding</keyword>
<name>A0A914VYQ9_9BILA</name>
<evidence type="ECO:0000256" key="4">
    <source>
        <dbReference type="ARBA" id="ARBA00012557"/>
    </source>
</evidence>
<dbReference type="EC" id="2.4.1.122" evidence="4"/>